<dbReference type="EMBL" id="KN847524">
    <property type="protein sequence ID" value="KIV89972.1"/>
    <property type="molecule type" value="Genomic_DNA"/>
</dbReference>
<proteinExistence type="predicted"/>
<dbReference type="OrthoDB" id="5772781at2759"/>
<protein>
    <recommendedName>
        <fullName evidence="1">protein-ribulosamine 3-kinase</fullName>
        <ecNumber evidence="1">2.7.1.172</ecNumber>
    </recommendedName>
</protein>
<sequence length="360" mass="40398">MADYSNWVVGIEGNFPVHQAVLDVMPPGTKIISAEPSGVSAWTKTAKISVTLPDGKTKKYFLKLAFGIGAKPLTEGEFHSASIIYATVPGLVPQATGYGSYSTPKGTMYFYLCDFHHMDLRTAPEPRSFAAKLAKLHREAVSPIGLFGFPVPTACGIIERTVTWEKCWATLFKYQLEDVINFDNNVNAPWPEYDAACKQVINEVIPRLLLPLQSEGRSIEPVLVHGDLWEGNLGIDMETGETIMFDPGSTYAHNEMEFGTWRCTWAYYLNSSSYMRAYQQHIEPSEPVDQWDDRNRLYGIRAYLNDSAGHPGSPSRQIAYNDMLYLCEQYAPLDSLERYSPEKDISVTGAYVPYVTKQLE</sequence>
<keyword evidence="4" id="KW-1185">Reference proteome</keyword>
<name>A0A0D1Z594_EXOME</name>
<dbReference type="Pfam" id="PF03881">
    <property type="entry name" value="Fructosamin_kin"/>
    <property type="match status" value="1"/>
</dbReference>
<dbReference type="InterPro" id="IPR016477">
    <property type="entry name" value="Fructo-/Ketosamine-3-kinase"/>
</dbReference>
<evidence type="ECO:0000313" key="3">
    <source>
        <dbReference type="EMBL" id="KIV89972.1"/>
    </source>
</evidence>
<dbReference type="RefSeq" id="XP_016221546.1">
    <property type="nucleotide sequence ID" value="XM_016372214.1"/>
</dbReference>
<dbReference type="GO" id="GO:0102193">
    <property type="term" value="F:protein-ribulosamine 3-kinase activity"/>
    <property type="evidence" value="ECO:0007669"/>
    <property type="project" value="UniProtKB-EC"/>
</dbReference>
<gene>
    <name evidence="3" type="ORF">PV10_07323</name>
</gene>
<dbReference type="HOGENOM" id="CLU_036517_1_2_1"/>
<dbReference type="Proteomes" id="UP000054302">
    <property type="component" value="Unassembled WGS sequence"/>
</dbReference>
<dbReference type="GeneID" id="27325168"/>
<organism evidence="3 4">
    <name type="scientific">Exophiala mesophila</name>
    <name type="common">Black yeast-like fungus</name>
    <dbReference type="NCBI Taxonomy" id="212818"/>
    <lineage>
        <taxon>Eukaryota</taxon>
        <taxon>Fungi</taxon>
        <taxon>Dikarya</taxon>
        <taxon>Ascomycota</taxon>
        <taxon>Pezizomycotina</taxon>
        <taxon>Eurotiomycetes</taxon>
        <taxon>Chaetothyriomycetidae</taxon>
        <taxon>Chaetothyriales</taxon>
        <taxon>Herpotrichiellaceae</taxon>
        <taxon>Exophiala</taxon>
    </lineage>
</organism>
<dbReference type="Gene3D" id="3.90.1200.10">
    <property type="match status" value="1"/>
</dbReference>
<dbReference type="EC" id="2.7.1.172" evidence="1"/>
<dbReference type="PANTHER" id="PTHR12149">
    <property type="entry name" value="FRUCTOSAMINE 3 KINASE-RELATED PROTEIN"/>
    <property type="match status" value="1"/>
</dbReference>
<accession>A0A0D1Z594</accession>
<dbReference type="SUPFAM" id="SSF56112">
    <property type="entry name" value="Protein kinase-like (PK-like)"/>
    <property type="match status" value="1"/>
</dbReference>
<comment type="catalytic activity">
    <reaction evidence="2">
        <text>N(6)-D-ribulosyl-L-lysyl-[protein] + ATP = N(6)-(3-O-phospho-D-ribulosyl)-L-lysyl-[protein] + ADP + H(+)</text>
        <dbReference type="Rhea" id="RHEA:48432"/>
        <dbReference type="Rhea" id="RHEA-COMP:12103"/>
        <dbReference type="Rhea" id="RHEA-COMP:12104"/>
        <dbReference type="ChEBI" id="CHEBI:15378"/>
        <dbReference type="ChEBI" id="CHEBI:30616"/>
        <dbReference type="ChEBI" id="CHEBI:90418"/>
        <dbReference type="ChEBI" id="CHEBI:90420"/>
        <dbReference type="ChEBI" id="CHEBI:456216"/>
        <dbReference type="EC" id="2.7.1.172"/>
    </reaction>
    <physiologicalReaction direction="left-to-right" evidence="2">
        <dbReference type="Rhea" id="RHEA:48433"/>
    </physiologicalReaction>
</comment>
<dbReference type="PANTHER" id="PTHR12149:SF8">
    <property type="entry name" value="PROTEIN-RIBULOSAMINE 3-KINASE"/>
    <property type="match status" value="1"/>
</dbReference>
<dbReference type="VEuPathDB" id="FungiDB:PV10_07323"/>
<dbReference type="OMA" id="AWTKTAK"/>
<dbReference type="AlphaFoldDB" id="A0A0D1Z594"/>
<evidence type="ECO:0000313" key="4">
    <source>
        <dbReference type="Proteomes" id="UP000054302"/>
    </source>
</evidence>
<dbReference type="InterPro" id="IPR011009">
    <property type="entry name" value="Kinase-like_dom_sf"/>
</dbReference>
<reference evidence="3 4" key="1">
    <citation type="submission" date="2015-01" db="EMBL/GenBank/DDBJ databases">
        <title>The Genome Sequence of Exophiala mesophila CBS40295.</title>
        <authorList>
            <consortium name="The Broad Institute Genomics Platform"/>
            <person name="Cuomo C."/>
            <person name="de Hoog S."/>
            <person name="Gorbushina A."/>
            <person name="Stielow B."/>
            <person name="Teixiera M."/>
            <person name="Abouelleil A."/>
            <person name="Chapman S.B."/>
            <person name="Priest M."/>
            <person name="Young S.K."/>
            <person name="Wortman J."/>
            <person name="Nusbaum C."/>
            <person name="Birren B."/>
        </authorList>
    </citation>
    <scope>NUCLEOTIDE SEQUENCE [LARGE SCALE GENOMIC DNA]</scope>
    <source>
        <strain evidence="3 4">CBS 40295</strain>
    </source>
</reference>
<evidence type="ECO:0000256" key="1">
    <source>
        <dbReference type="ARBA" id="ARBA00011961"/>
    </source>
</evidence>
<evidence type="ECO:0000256" key="2">
    <source>
        <dbReference type="ARBA" id="ARBA00048655"/>
    </source>
</evidence>